<dbReference type="Gene3D" id="3.40.50.1820">
    <property type="entry name" value="alpha/beta hydrolase"/>
    <property type="match status" value="1"/>
</dbReference>
<evidence type="ECO:0000313" key="2">
    <source>
        <dbReference type="Proteomes" id="UP001524473"/>
    </source>
</evidence>
<dbReference type="Proteomes" id="UP001524473">
    <property type="component" value="Unassembled WGS sequence"/>
</dbReference>
<dbReference type="RefSeq" id="WP_066863308.1">
    <property type="nucleotide sequence ID" value="NZ_CABKVV010000013.1"/>
</dbReference>
<dbReference type="EMBL" id="JANFZH010000026">
    <property type="protein sequence ID" value="MCQ4840580.1"/>
    <property type="molecule type" value="Genomic_DNA"/>
</dbReference>
<name>A0ABT1S0X5_9FIRM</name>
<keyword evidence="1" id="KW-0378">Hydrolase</keyword>
<sequence length="358" mass="40928">MPTEKDTMQEFLEKMFGLMRDVKAEFGPEEHDAVEIFEDSPCYPLEDLIELYHLGEAVYRCPKEERYKHVENFSQKRRSMKKRPDSPERIYLWPEGRIPTLTDYSDNSEYRYNHNPDFAPYMYALTLPREVNPKGAVVVCAGGDHGSCSLPEGFQNCLDFQNMGYQVFMLNNRPNHNPWSERECGADAARAIRIIRRDADKYRIDPHNIAFAGYSNGGVTGEACILFYSGDKKMTDYFQDYQPDELDEVYGAPDAFLCIYGPRFAGAKVDYTGVVYPPTFFAVGREDGAMENLHATYPDLIAHGVPVEVHTFAGVPHGKAGVRVVEGQVNYPNFELWLPLADAFLQDVFHKEQEDFFV</sequence>
<organism evidence="1 2">
    <name type="scientific">Neglectibacter timonensis</name>
    <dbReference type="NCBI Taxonomy" id="1776382"/>
    <lineage>
        <taxon>Bacteria</taxon>
        <taxon>Bacillati</taxon>
        <taxon>Bacillota</taxon>
        <taxon>Clostridia</taxon>
        <taxon>Eubacteriales</taxon>
        <taxon>Oscillospiraceae</taxon>
        <taxon>Neglectibacter</taxon>
    </lineage>
</organism>
<proteinExistence type="predicted"/>
<gene>
    <name evidence="1" type="ORF">NE695_11730</name>
</gene>
<accession>A0ABT1S0X5</accession>
<dbReference type="GO" id="GO:0016787">
    <property type="term" value="F:hydrolase activity"/>
    <property type="evidence" value="ECO:0007669"/>
    <property type="project" value="UniProtKB-KW"/>
</dbReference>
<comment type="caution">
    <text evidence="1">The sequence shown here is derived from an EMBL/GenBank/DDBJ whole genome shotgun (WGS) entry which is preliminary data.</text>
</comment>
<keyword evidence="2" id="KW-1185">Reference proteome</keyword>
<dbReference type="SUPFAM" id="SSF53474">
    <property type="entry name" value="alpha/beta-Hydrolases"/>
    <property type="match status" value="1"/>
</dbReference>
<protein>
    <submittedName>
        <fullName evidence="1">Alpha/beta hydrolase</fullName>
    </submittedName>
</protein>
<evidence type="ECO:0000313" key="1">
    <source>
        <dbReference type="EMBL" id="MCQ4840580.1"/>
    </source>
</evidence>
<reference evidence="1 2" key="1">
    <citation type="submission" date="2022-06" db="EMBL/GenBank/DDBJ databases">
        <title>Isolation of gut microbiota from human fecal samples.</title>
        <authorList>
            <person name="Pamer E.G."/>
            <person name="Barat B."/>
            <person name="Waligurski E."/>
            <person name="Medina S."/>
            <person name="Paddock L."/>
            <person name="Mostad J."/>
        </authorList>
    </citation>
    <scope>NUCLEOTIDE SEQUENCE [LARGE SCALE GENOMIC DNA]</scope>
    <source>
        <strain evidence="1 2">DFI.9.73</strain>
    </source>
</reference>
<dbReference type="GeneID" id="90532210"/>
<dbReference type="InterPro" id="IPR029058">
    <property type="entry name" value="AB_hydrolase_fold"/>
</dbReference>